<keyword evidence="6" id="KW-1185">Reference proteome</keyword>
<evidence type="ECO:0000259" key="4">
    <source>
        <dbReference type="PROSITE" id="PS51007"/>
    </source>
</evidence>
<name>A0A317CHJ5_9GAMM</name>
<evidence type="ECO:0000256" key="2">
    <source>
        <dbReference type="ARBA" id="ARBA00023004"/>
    </source>
</evidence>
<evidence type="ECO:0000313" key="5">
    <source>
        <dbReference type="EMBL" id="PWQ95760.1"/>
    </source>
</evidence>
<dbReference type="AlphaFoldDB" id="A0A317CHJ5"/>
<dbReference type="EMBL" id="QGKL01000032">
    <property type="protein sequence ID" value="PWQ95760.1"/>
    <property type="molecule type" value="Genomic_DNA"/>
</dbReference>
<keyword evidence="2 3" id="KW-0408">Iron</keyword>
<dbReference type="GO" id="GO:0046872">
    <property type="term" value="F:metal ion binding"/>
    <property type="evidence" value="ECO:0007669"/>
    <property type="project" value="UniProtKB-KW"/>
</dbReference>
<dbReference type="OrthoDB" id="656942at2"/>
<sequence length="171" mass="18823">MPKTEADKTKGVEVWSDIYKVLSHPRCVNCHVPDDRPRWSGKHYGKTQVHGMNVQATATRMGKPGEQMCTTCHAKTNSDVPHGPPGAEVWALAPVEMIWWDKSSKELCAIVKDPSKTGGRDISSFAEHISHDALVAWGWNPGLGREPAPFSAEKTVAMLEQWLALGLPCPE</sequence>
<accession>A0A317CHJ5</accession>
<dbReference type="GO" id="GO:0009055">
    <property type="term" value="F:electron transfer activity"/>
    <property type="evidence" value="ECO:0007669"/>
    <property type="project" value="InterPro"/>
</dbReference>
<dbReference type="GO" id="GO:0020037">
    <property type="term" value="F:heme binding"/>
    <property type="evidence" value="ECO:0007669"/>
    <property type="project" value="InterPro"/>
</dbReference>
<dbReference type="PROSITE" id="PS51007">
    <property type="entry name" value="CYTC"/>
    <property type="match status" value="1"/>
</dbReference>
<keyword evidence="1 3" id="KW-0479">Metal-binding</keyword>
<keyword evidence="3" id="KW-0349">Heme</keyword>
<organism evidence="5 6">
    <name type="scientific">Leucothrix arctica</name>
    <dbReference type="NCBI Taxonomy" id="1481894"/>
    <lineage>
        <taxon>Bacteria</taxon>
        <taxon>Pseudomonadati</taxon>
        <taxon>Pseudomonadota</taxon>
        <taxon>Gammaproteobacteria</taxon>
        <taxon>Thiotrichales</taxon>
        <taxon>Thiotrichaceae</taxon>
        <taxon>Leucothrix</taxon>
    </lineage>
</organism>
<gene>
    <name evidence="5" type="ORF">DKT75_12005</name>
</gene>
<proteinExistence type="predicted"/>
<protein>
    <recommendedName>
        <fullName evidence="4">Cytochrome c domain-containing protein</fullName>
    </recommendedName>
</protein>
<comment type="caution">
    <text evidence="5">The sequence shown here is derived from an EMBL/GenBank/DDBJ whole genome shotgun (WGS) entry which is preliminary data.</text>
</comment>
<dbReference type="Proteomes" id="UP000245506">
    <property type="component" value="Unassembled WGS sequence"/>
</dbReference>
<reference evidence="5 6" key="1">
    <citation type="submission" date="2018-05" db="EMBL/GenBank/DDBJ databases">
        <title>Leucothrix arctica sp. nov., isolated from Arctic seawater.</title>
        <authorList>
            <person name="Choi A."/>
            <person name="Baek K."/>
        </authorList>
    </citation>
    <scope>NUCLEOTIDE SEQUENCE [LARGE SCALE GENOMIC DNA]</scope>
    <source>
        <strain evidence="5 6">IMCC9719</strain>
    </source>
</reference>
<evidence type="ECO:0000256" key="3">
    <source>
        <dbReference type="PROSITE-ProRule" id="PRU00433"/>
    </source>
</evidence>
<feature type="domain" description="Cytochrome c" evidence="4">
    <location>
        <begin position="6"/>
        <end position="167"/>
    </location>
</feature>
<dbReference type="InterPro" id="IPR036280">
    <property type="entry name" value="Multihaem_cyt_sf"/>
</dbReference>
<dbReference type="InterPro" id="IPR009056">
    <property type="entry name" value="Cyt_c-like_dom"/>
</dbReference>
<evidence type="ECO:0000256" key="1">
    <source>
        <dbReference type="ARBA" id="ARBA00022723"/>
    </source>
</evidence>
<evidence type="ECO:0000313" key="6">
    <source>
        <dbReference type="Proteomes" id="UP000245506"/>
    </source>
</evidence>
<dbReference type="SUPFAM" id="SSF48695">
    <property type="entry name" value="Multiheme cytochromes"/>
    <property type="match status" value="1"/>
</dbReference>